<dbReference type="InterPro" id="IPR009071">
    <property type="entry name" value="HMG_box_dom"/>
</dbReference>
<dbReference type="GO" id="GO:0005634">
    <property type="term" value="C:nucleus"/>
    <property type="evidence" value="ECO:0007669"/>
    <property type="project" value="UniProtKB-SubCell"/>
</dbReference>
<dbReference type="Gene3D" id="3.40.50.300">
    <property type="entry name" value="P-loop containing nucleotide triphosphate hydrolases"/>
    <property type="match status" value="1"/>
</dbReference>
<evidence type="ECO:0000256" key="5">
    <source>
        <dbReference type="PROSITE-ProRule" id="PRU00267"/>
    </source>
</evidence>
<feature type="region of interest" description="Disordered" evidence="6">
    <location>
        <begin position="189"/>
        <end position="235"/>
    </location>
</feature>
<feature type="compositionally biased region" description="Acidic residues" evidence="6">
    <location>
        <begin position="1493"/>
        <end position="1503"/>
    </location>
</feature>
<keyword evidence="11" id="KW-1185">Reference proteome</keyword>
<sequence>MAPIAKAKSAFGFYQAQNLKPIKDELNLSMGDTMKELSSRWKALSNEAKEPYFKLEAEDRERFNRESAIADAEAAAEQEKRRENLIAKEGEDVSMRGERRKAALEREQAEEERKARKARIEAETDPEILAERKRIKEQKKAETLERQRKRDEEEKKLKARHKVIDKEAEKKKAKRLEYLLGQSSIFGKLKSGRGKANDADGEGTDYTPHHRNKKSKKKEKEPVPEGEEDDDSEEHVFLTKQPDCIKFGTLKPYQLEGLNWMIHLAEKGLNGILADEMGLGKTLQSISILAYQLEYQRVQGPHLICVPKSTLSNWMNELNRWCPSLRAIKFHGSKEDRAFMIENYFTNEAASHDGKRPDKQIADPETGEMIDDNSENPRAWDVCVTTYEICNTEKQTLGKFGWKYLVIDEAHRLKNETSMFSKTVRDFNTMHRLLLTGTPLQNNLHELWALLNFLLPDIFSSSDQFDEWFDLEIDDADAKKEMISQLHKVLRPFMLRRLKSDVAKGLPPKTETLVMVGMSKMQKQLYKKLLLRDIESITGGGNQNRTAVLNIVMQLRKCCGHPYLFEGVEDRSLPPLGEHLVENCGKLFMVDKLLKRLKEKGSRVLIFTQMTRVLDILEDYLVMRGYKYCRIDGNTDYAVREASIDAFNAPNSEKFVFILSTRAGGLGINLQTADICILYDSDWNPQADLQAQDRCHRLGQKKPVSVYRLVSENTVEEKIVERAQQKLKLDAMVVQQGRLKEKDKVSKEEIMAAVRFGADTVFRSEESTITDEDIDVILERGKAKTKELADKITKAEKGDLLDFRLDGGISAQTFEGIDYSDLEMRKQLKLLAADSMGKRERRAPPTNYNPVVEPKKSMVVNNRKIKLPKALRLPRMEDHQFYNRDRLLEISKIEFETYANLKQTGELPPREEYEAKMSVLPDDLAKEKNELLAEGFEDWTKSQYFSFVKAATKYGRTDITSIAAELDLPVENVQAYSEAFWAYGPTELKTAEWERALNMINQGEEKIEKLRRQRTLLKKFVGTFDDPRNEITFSNKGTLHFASEQDRALLCAVDKFGTEDLDSIRESLLKDSALTFQHQTLGMNNDSITKRIAYRMRQMEKELDARKKKMSINKSAAVLAAEEAIKGIRDMDSWESRAVDDELLGKEPTPFFSMSTEVKTIMDERMKERKAVIDRFREIEIQLRGCEDIAKKTREGIMRGDQYVNYSSITLKSGGQHITENGTLTDLDGVDMEAYVNRAVLSVPECGECSSCTDNKVRKLCTKRLEVREEKIKEFDIKIREWVKSGAKRTKPIEQDKITYWPRKRGSDAFGKPPAQAKDKGTSVFKKRMSPPGNPLGNKKMAVPKELIPALCRRISANGTRKRMDVIQQFSKDNPSVSIRQVTFKFADLTTKDRPGCIPKTEKPKGKGRAFIFFLRPRFYHLLPEDERPEDWERYAKEDILLSEQEKTSSIDDKSKTEKNMDTSSQADAEESSIVSSEPASMDIDSKTNNESHDDDLTEDEAESQPPKKKIKS</sequence>
<dbReference type="Gene3D" id="1.10.30.10">
    <property type="entry name" value="High mobility group box domain"/>
    <property type="match status" value="1"/>
</dbReference>
<feature type="region of interest" description="Disordered" evidence="6">
    <location>
        <begin position="350"/>
        <end position="372"/>
    </location>
</feature>
<dbReference type="InterPro" id="IPR009057">
    <property type="entry name" value="Homeodomain-like_sf"/>
</dbReference>
<dbReference type="Pfam" id="PF09011">
    <property type="entry name" value="HMG_box_2"/>
    <property type="match status" value="1"/>
</dbReference>
<keyword evidence="4 5" id="KW-0539">Nucleus</keyword>
<feature type="domain" description="HMG box" evidence="7">
    <location>
        <begin position="4"/>
        <end position="71"/>
    </location>
</feature>
<dbReference type="Gene3D" id="1.10.10.60">
    <property type="entry name" value="Homeodomain-like"/>
    <property type="match status" value="2"/>
</dbReference>
<dbReference type="InterPro" id="IPR036910">
    <property type="entry name" value="HMG_box_dom_sf"/>
</dbReference>
<evidence type="ECO:0000313" key="11">
    <source>
        <dbReference type="Proteomes" id="UP001054902"/>
    </source>
</evidence>
<evidence type="ECO:0000259" key="9">
    <source>
        <dbReference type="PROSITE" id="PS51194"/>
    </source>
</evidence>
<evidence type="ECO:0000259" key="8">
    <source>
        <dbReference type="PROSITE" id="PS51192"/>
    </source>
</evidence>
<dbReference type="GO" id="GO:0042393">
    <property type="term" value="F:histone binding"/>
    <property type="evidence" value="ECO:0007669"/>
    <property type="project" value="TreeGrafter"/>
</dbReference>
<accession>A0AAD3CMZ9</accession>
<dbReference type="InterPro" id="IPR001650">
    <property type="entry name" value="Helicase_C-like"/>
</dbReference>
<dbReference type="SMART" id="SM00487">
    <property type="entry name" value="DEXDc"/>
    <property type="match status" value="1"/>
</dbReference>
<dbReference type="GO" id="GO:0140658">
    <property type="term" value="F:ATP-dependent chromatin remodeler activity"/>
    <property type="evidence" value="ECO:0007669"/>
    <property type="project" value="TreeGrafter"/>
</dbReference>
<dbReference type="PANTHER" id="PTHR45623:SF49">
    <property type="entry name" value="SWI_SNF-RELATED MATRIX-ASSOCIATED ACTIN-DEPENDENT REGULATOR OF CHROMATIN SUBFAMILY A MEMBER 5"/>
    <property type="match status" value="1"/>
</dbReference>
<proteinExistence type="inferred from homology"/>
<dbReference type="EMBL" id="BLLK01000029">
    <property type="protein sequence ID" value="GFH48714.1"/>
    <property type="molecule type" value="Genomic_DNA"/>
</dbReference>
<gene>
    <name evidence="10" type="ORF">CTEN210_05190</name>
</gene>
<feature type="compositionally biased region" description="Acidic residues" evidence="6">
    <location>
        <begin position="224"/>
        <end position="233"/>
    </location>
</feature>
<dbReference type="SMART" id="SM00490">
    <property type="entry name" value="HELICc"/>
    <property type="match status" value="1"/>
</dbReference>
<evidence type="ECO:0000256" key="3">
    <source>
        <dbReference type="ARBA" id="ARBA00022801"/>
    </source>
</evidence>
<reference evidence="10 11" key="1">
    <citation type="journal article" date="2021" name="Sci. Rep.">
        <title>The genome of the diatom Chaetoceros tenuissimus carries an ancient integrated fragment of an extant virus.</title>
        <authorList>
            <person name="Hongo Y."/>
            <person name="Kimura K."/>
            <person name="Takaki Y."/>
            <person name="Yoshida Y."/>
            <person name="Baba S."/>
            <person name="Kobayashi G."/>
            <person name="Nagasaki K."/>
            <person name="Hano T."/>
            <person name="Tomaru Y."/>
        </authorList>
    </citation>
    <scope>NUCLEOTIDE SEQUENCE [LARGE SCALE GENOMIC DNA]</scope>
    <source>
        <strain evidence="10 11">NIES-3715</strain>
    </source>
</reference>
<evidence type="ECO:0000259" key="7">
    <source>
        <dbReference type="PROSITE" id="PS50118"/>
    </source>
</evidence>
<keyword evidence="3" id="KW-0378">Hydrolase</keyword>
<evidence type="ECO:0000313" key="10">
    <source>
        <dbReference type="EMBL" id="GFH48714.1"/>
    </source>
</evidence>
<dbReference type="GO" id="GO:0000785">
    <property type="term" value="C:chromatin"/>
    <property type="evidence" value="ECO:0007669"/>
    <property type="project" value="TreeGrafter"/>
</dbReference>
<dbReference type="SMART" id="SM00398">
    <property type="entry name" value="HMG"/>
    <property type="match status" value="1"/>
</dbReference>
<dbReference type="CDD" id="cd00084">
    <property type="entry name" value="HMG-box_SF"/>
    <property type="match status" value="1"/>
</dbReference>
<dbReference type="SUPFAM" id="SSF47095">
    <property type="entry name" value="HMG-box"/>
    <property type="match status" value="1"/>
</dbReference>
<dbReference type="GO" id="GO:0031491">
    <property type="term" value="F:nucleosome binding"/>
    <property type="evidence" value="ECO:0007669"/>
    <property type="project" value="InterPro"/>
</dbReference>
<evidence type="ECO:0000256" key="1">
    <source>
        <dbReference type="ARBA" id="ARBA00004123"/>
    </source>
</evidence>
<dbReference type="PROSITE" id="PS51194">
    <property type="entry name" value="HELICASE_CTER"/>
    <property type="match status" value="1"/>
</dbReference>
<dbReference type="Gene3D" id="3.40.50.10810">
    <property type="entry name" value="Tandem AAA-ATPase domain"/>
    <property type="match status" value="1"/>
</dbReference>
<feature type="region of interest" description="Disordered" evidence="6">
    <location>
        <begin position="1304"/>
        <end position="1340"/>
    </location>
</feature>
<comment type="subcellular location">
    <subcellularLocation>
        <location evidence="1">Nucleus</location>
    </subcellularLocation>
</comment>
<dbReference type="GO" id="GO:0003677">
    <property type="term" value="F:DNA binding"/>
    <property type="evidence" value="ECO:0007669"/>
    <property type="project" value="UniProtKB-UniRule"/>
</dbReference>
<dbReference type="Pfam" id="PF00271">
    <property type="entry name" value="Helicase_C"/>
    <property type="match status" value="1"/>
</dbReference>
<dbReference type="PROSITE" id="PS50118">
    <property type="entry name" value="HMG_BOX_2"/>
    <property type="match status" value="1"/>
</dbReference>
<feature type="DNA-binding region" description="HMG box" evidence="5">
    <location>
        <begin position="4"/>
        <end position="71"/>
    </location>
</feature>
<dbReference type="SUPFAM" id="SSF52540">
    <property type="entry name" value="P-loop containing nucleoside triphosphate hydrolases"/>
    <property type="match status" value="2"/>
</dbReference>
<evidence type="ECO:0000256" key="6">
    <source>
        <dbReference type="SAM" id="MobiDB-lite"/>
    </source>
</evidence>
<comment type="similarity">
    <text evidence="2">Belongs to the SNF2/RAD54 helicase family. ISWI subfamily.</text>
</comment>
<feature type="compositionally biased region" description="Basic and acidic residues" evidence="6">
    <location>
        <begin position="1444"/>
        <end position="1461"/>
    </location>
</feature>
<dbReference type="Pfam" id="PF00176">
    <property type="entry name" value="SNF2-rel_dom"/>
    <property type="match status" value="1"/>
</dbReference>
<feature type="region of interest" description="Disordered" evidence="6">
    <location>
        <begin position="1444"/>
        <end position="1513"/>
    </location>
</feature>
<dbReference type="FunFam" id="3.40.50.300:FF:000082">
    <property type="entry name" value="ISWI chromatin remodeling complex ATPase ISW1"/>
    <property type="match status" value="1"/>
</dbReference>
<dbReference type="InterPro" id="IPR027417">
    <property type="entry name" value="P-loop_NTPase"/>
</dbReference>
<dbReference type="GO" id="GO:0034728">
    <property type="term" value="P:nucleosome organization"/>
    <property type="evidence" value="ECO:0007669"/>
    <property type="project" value="TreeGrafter"/>
</dbReference>
<dbReference type="InterPro" id="IPR036306">
    <property type="entry name" value="ISWI_HAND-dom_sf"/>
</dbReference>
<dbReference type="SUPFAM" id="SSF101224">
    <property type="entry name" value="HAND domain of the nucleosome remodeling ATPase ISWI"/>
    <property type="match status" value="1"/>
</dbReference>
<feature type="domain" description="Helicase C-terminal" evidence="9">
    <location>
        <begin position="589"/>
        <end position="740"/>
    </location>
</feature>
<dbReference type="InterPro" id="IPR038718">
    <property type="entry name" value="SNF2-like_sf"/>
</dbReference>
<feature type="compositionally biased region" description="Basic and acidic residues" evidence="6">
    <location>
        <begin position="350"/>
        <end position="362"/>
    </location>
</feature>
<comment type="caution">
    <text evidence="10">The sequence shown here is derived from an EMBL/GenBank/DDBJ whole genome shotgun (WGS) entry which is preliminary data.</text>
</comment>
<dbReference type="Proteomes" id="UP001054902">
    <property type="component" value="Unassembled WGS sequence"/>
</dbReference>
<name>A0AAD3CMZ9_9STRA</name>
<dbReference type="InterPro" id="IPR014001">
    <property type="entry name" value="Helicase_ATP-bd"/>
</dbReference>
<dbReference type="CDD" id="cd18793">
    <property type="entry name" value="SF2_C_SNF"/>
    <property type="match status" value="1"/>
</dbReference>
<dbReference type="InterPro" id="IPR000330">
    <property type="entry name" value="SNF2_N"/>
</dbReference>
<protein>
    <submittedName>
        <fullName evidence="10">SWI/SNF-related matrix-associated actin-dependent regulator of chromatin subfamily A member 5</fullName>
    </submittedName>
</protein>
<feature type="compositionally biased region" description="Basic and acidic residues" evidence="6">
    <location>
        <begin position="129"/>
        <end position="161"/>
    </location>
</feature>
<dbReference type="GO" id="GO:0005524">
    <property type="term" value="F:ATP binding"/>
    <property type="evidence" value="ECO:0007669"/>
    <property type="project" value="InterPro"/>
</dbReference>
<dbReference type="GO" id="GO:0016887">
    <property type="term" value="F:ATP hydrolysis activity"/>
    <property type="evidence" value="ECO:0007669"/>
    <property type="project" value="TreeGrafter"/>
</dbReference>
<feature type="domain" description="Helicase ATP-binding" evidence="8">
    <location>
        <begin position="262"/>
        <end position="457"/>
    </location>
</feature>
<feature type="compositionally biased region" description="Basic and acidic residues" evidence="6">
    <location>
        <begin position="77"/>
        <end position="122"/>
    </location>
</feature>
<dbReference type="PROSITE" id="PS51192">
    <property type="entry name" value="HELICASE_ATP_BIND_1"/>
    <property type="match status" value="1"/>
</dbReference>
<organism evidence="10 11">
    <name type="scientific">Chaetoceros tenuissimus</name>
    <dbReference type="NCBI Taxonomy" id="426638"/>
    <lineage>
        <taxon>Eukaryota</taxon>
        <taxon>Sar</taxon>
        <taxon>Stramenopiles</taxon>
        <taxon>Ochrophyta</taxon>
        <taxon>Bacillariophyta</taxon>
        <taxon>Coscinodiscophyceae</taxon>
        <taxon>Chaetocerotophycidae</taxon>
        <taxon>Chaetocerotales</taxon>
        <taxon>Chaetocerotaceae</taxon>
        <taxon>Chaetoceros</taxon>
    </lineage>
</organism>
<dbReference type="PANTHER" id="PTHR45623">
    <property type="entry name" value="CHROMODOMAIN-HELICASE-DNA-BINDING PROTEIN 3-RELATED-RELATED"/>
    <property type="match status" value="1"/>
</dbReference>
<feature type="region of interest" description="Disordered" evidence="6">
    <location>
        <begin position="69"/>
        <end position="161"/>
    </location>
</feature>
<evidence type="ECO:0000256" key="4">
    <source>
        <dbReference type="ARBA" id="ARBA00023242"/>
    </source>
</evidence>
<keyword evidence="5" id="KW-0238">DNA-binding</keyword>
<dbReference type="InterPro" id="IPR049730">
    <property type="entry name" value="SNF2/RAD54-like_C"/>
</dbReference>
<dbReference type="InterPro" id="IPR015195">
    <property type="entry name" value="SLIDE"/>
</dbReference>
<dbReference type="SUPFAM" id="SSF46689">
    <property type="entry name" value="Homeodomain-like"/>
    <property type="match status" value="1"/>
</dbReference>
<evidence type="ECO:0000256" key="2">
    <source>
        <dbReference type="ARBA" id="ARBA00009687"/>
    </source>
</evidence>
<dbReference type="Pfam" id="PF09111">
    <property type="entry name" value="SLIDE"/>
    <property type="match status" value="1"/>
</dbReference>
<feature type="compositionally biased region" description="Polar residues" evidence="6">
    <location>
        <begin position="1462"/>
        <end position="1479"/>
    </location>
</feature>